<feature type="transmembrane region" description="Helical" evidence="7">
    <location>
        <begin position="12"/>
        <end position="30"/>
    </location>
</feature>
<dbReference type="Proteomes" id="UP000252770">
    <property type="component" value="Unassembled WGS sequence"/>
</dbReference>
<proteinExistence type="inferred from homology"/>
<dbReference type="AlphaFoldDB" id="A0A367YW81"/>
<sequence>MKAFVRVLQDLVLLVARLVLGGVSLLHGWYRWQTVGVEGQTQQFATAGVPAPEVFAWGVTMVELIGGALLVFGLLTPLLGLVFAAQAVLSVVWVTGPNGPWVADGGFEYVAVMGALALVLAGFGAGRASIDALFRRPPAEDESDELRYDDTRQG</sequence>
<evidence type="ECO:0000256" key="1">
    <source>
        <dbReference type="ARBA" id="ARBA00004651"/>
    </source>
</evidence>
<comment type="caution">
    <text evidence="8">The sequence shown here is derived from an EMBL/GenBank/DDBJ whole genome shotgun (WGS) entry which is preliminary data.</text>
</comment>
<protein>
    <submittedName>
        <fullName evidence="8">DoxX family protein</fullName>
    </submittedName>
</protein>
<dbReference type="PANTHER" id="PTHR33452:SF1">
    <property type="entry name" value="INNER MEMBRANE PROTEIN YPHA-RELATED"/>
    <property type="match status" value="1"/>
</dbReference>
<dbReference type="InterPro" id="IPR051907">
    <property type="entry name" value="DoxX-like_oxidoreductase"/>
</dbReference>
<dbReference type="GO" id="GO:0005886">
    <property type="term" value="C:plasma membrane"/>
    <property type="evidence" value="ECO:0007669"/>
    <property type="project" value="UniProtKB-SubCell"/>
</dbReference>
<evidence type="ECO:0000256" key="5">
    <source>
        <dbReference type="ARBA" id="ARBA00022989"/>
    </source>
</evidence>
<dbReference type="InterPro" id="IPR032808">
    <property type="entry name" value="DoxX"/>
</dbReference>
<keyword evidence="3" id="KW-1003">Cell membrane</keyword>
<comment type="similarity">
    <text evidence="2">Belongs to the DoxX family.</text>
</comment>
<feature type="transmembrane region" description="Helical" evidence="7">
    <location>
        <begin position="54"/>
        <end position="71"/>
    </location>
</feature>
<feature type="transmembrane region" description="Helical" evidence="7">
    <location>
        <begin position="107"/>
        <end position="126"/>
    </location>
</feature>
<dbReference type="EMBL" id="QOUI01000004">
    <property type="protein sequence ID" value="RCK70078.1"/>
    <property type="molecule type" value="Genomic_DNA"/>
</dbReference>
<comment type="subcellular location">
    <subcellularLocation>
        <location evidence="1">Cell membrane</location>
        <topology evidence="1">Multi-pass membrane protein</topology>
    </subcellularLocation>
</comment>
<evidence type="ECO:0000256" key="4">
    <source>
        <dbReference type="ARBA" id="ARBA00022692"/>
    </source>
</evidence>
<dbReference type="RefSeq" id="WP_114126264.1">
    <property type="nucleotide sequence ID" value="NZ_QOUI01000004.1"/>
</dbReference>
<keyword evidence="6 7" id="KW-0472">Membrane</keyword>
<evidence type="ECO:0000256" key="7">
    <source>
        <dbReference type="SAM" id="Phobius"/>
    </source>
</evidence>
<name>A0A367YW81_9ACTN</name>
<dbReference type="Pfam" id="PF07681">
    <property type="entry name" value="DoxX"/>
    <property type="match status" value="1"/>
</dbReference>
<evidence type="ECO:0000256" key="3">
    <source>
        <dbReference type="ARBA" id="ARBA00022475"/>
    </source>
</evidence>
<keyword evidence="5 7" id="KW-1133">Transmembrane helix</keyword>
<gene>
    <name evidence="8" type="ORF">DT076_08780</name>
</gene>
<evidence type="ECO:0000313" key="8">
    <source>
        <dbReference type="EMBL" id="RCK70078.1"/>
    </source>
</evidence>
<evidence type="ECO:0000256" key="2">
    <source>
        <dbReference type="ARBA" id="ARBA00006679"/>
    </source>
</evidence>
<organism evidence="8 9">
    <name type="scientific">Desertihabitans brevis</name>
    <dbReference type="NCBI Taxonomy" id="2268447"/>
    <lineage>
        <taxon>Bacteria</taxon>
        <taxon>Bacillati</taxon>
        <taxon>Actinomycetota</taxon>
        <taxon>Actinomycetes</taxon>
        <taxon>Propionibacteriales</taxon>
        <taxon>Propionibacteriaceae</taxon>
        <taxon>Desertihabitans</taxon>
    </lineage>
</organism>
<keyword evidence="9" id="KW-1185">Reference proteome</keyword>
<accession>A0A367YW81</accession>
<evidence type="ECO:0000313" key="9">
    <source>
        <dbReference type="Proteomes" id="UP000252770"/>
    </source>
</evidence>
<dbReference type="PANTHER" id="PTHR33452">
    <property type="entry name" value="OXIDOREDUCTASE CATD-RELATED"/>
    <property type="match status" value="1"/>
</dbReference>
<reference evidence="8 9" key="1">
    <citation type="submission" date="2018-07" db="EMBL/GenBank/DDBJ databases">
        <title>Desertimonas flava gen. nov. sp. nov.</title>
        <authorList>
            <person name="Liu S."/>
        </authorList>
    </citation>
    <scope>NUCLEOTIDE SEQUENCE [LARGE SCALE GENOMIC DNA]</scope>
    <source>
        <strain evidence="8 9">16Sb5-5</strain>
    </source>
</reference>
<feature type="transmembrane region" description="Helical" evidence="7">
    <location>
        <begin position="78"/>
        <end position="95"/>
    </location>
</feature>
<keyword evidence="4 7" id="KW-0812">Transmembrane</keyword>
<evidence type="ECO:0000256" key="6">
    <source>
        <dbReference type="ARBA" id="ARBA00023136"/>
    </source>
</evidence>